<feature type="compositionally biased region" description="Low complexity" evidence="3">
    <location>
        <begin position="188"/>
        <end position="206"/>
    </location>
</feature>
<feature type="domain" description="HTH CENPB-type" evidence="4">
    <location>
        <begin position="987"/>
        <end position="1057"/>
    </location>
</feature>
<dbReference type="GO" id="GO:0043565">
    <property type="term" value="F:sequence-specific DNA binding"/>
    <property type="evidence" value="ECO:0007669"/>
    <property type="project" value="InterPro"/>
</dbReference>
<dbReference type="SUPFAM" id="SSF48295">
    <property type="entry name" value="TrpR-like"/>
    <property type="match status" value="1"/>
</dbReference>
<dbReference type="PROSITE" id="PS51253">
    <property type="entry name" value="HTH_CENPB"/>
    <property type="match status" value="1"/>
</dbReference>
<comment type="caution">
    <text evidence="5">The sequence shown here is derived from an EMBL/GenBank/DDBJ whole genome shotgun (WGS) entry which is preliminary data.</text>
</comment>
<comment type="subcellular location">
    <subcellularLocation>
        <location evidence="1">Nucleus</location>
    </subcellularLocation>
</comment>
<dbReference type="PANTHER" id="PTHR33215">
    <property type="entry name" value="PROTEIN DISTAL ANTENNA"/>
    <property type="match status" value="1"/>
</dbReference>
<organism evidence="5 6">
    <name type="scientific">Haemaphysalis longicornis</name>
    <name type="common">Bush tick</name>
    <dbReference type="NCBI Taxonomy" id="44386"/>
    <lineage>
        <taxon>Eukaryota</taxon>
        <taxon>Metazoa</taxon>
        <taxon>Ecdysozoa</taxon>
        <taxon>Arthropoda</taxon>
        <taxon>Chelicerata</taxon>
        <taxon>Arachnida</taxon>
        <taxon>Acari</taxon>
        <taxon>Parasitiformes</taxon>
        <taxon>Ixodida</taxon>
        <taxon>Ixodoidea</taxon>
        <taxon>Ixodidae</taxon>
        <taxon>Haemaphysalinae</taxon>
        <taxon>Haemaphysalis</taxon>
    </lineage>
</organism>
<dbReference type="PANTHER" id="PTHR33215:SF13">
    <property type="entry name" value="PROTEIN DISTAL ANTENNA"/>
    <property type="match status" value="1"/>
</dbReference>
<dbReference type="InterPro" id="IPR051839">
    <property type="entry name" value="RD_transcriptional_regulator"/>
</dbReference>
<sequence length="1314" mass="146490">MQGCQASAKGPRLTRERNGQTVGKKYPTVDIVARERTAADLVDELTASINMLLFHVSGNGHLITPEEKKKGKTGTMSETVSPTRPRRKQAVPLKYEGSGDDSDDDLPSDILDIDFAPEPRSSSSGNAQARQRRPQGQKRLLVKFKIKKCGSKKAYVEHAAEDEDFSPRSTRGQKRRKKRASTAKRRTATSSQKSAKSKAPATPAAKGYETGHTPKGLKKQIVSYARANTVDQAAKKFRVPVHKVKHWLKADRAVPPPPKHEVKESCLVPDPFPASFKLFSIGLAEEKGAKEASALLSLEENLVEQWLKAKPEITRKANSDNIPHWETDVFVGVRRDAFAGHEISVSDLMFRAESLKVDDTKIHLQWAQRCYLTISVFVYLGRKLTKAIVCARAQRLFQKHGHPEFRAGDGWHRAWKRRCEQLYSQDFPGDEQEDIDIEDESSAASHGQVESADTCAEKSDASAVAVGDHSQDDYQLPVTVVPPPSTDQRISAPSPPSVSMPSTSAAAEAAEPYSVLLTSVPAPQSQPAPEQHPHCTASPVQPLQCAVTSPQLMHPMTTSSQPTRQVITAAQQPGLHLPHSTLDRTGGHSCVVSNPHYPPMCSQSQHVQPPGPSYTSPEMGLEAQRLSRPFYQLHQMTAPVQSSHMFYGSYWADQGHMRCADLHKNEVRQPPPIAPPFYDSYANYDHSIAPTCHLEVSNQPYTDYGQPAVAAAPCAENCSTTTPGQKKKNERYLPDFKLQVVKYALQSTFKKTAEHFGVHHSTVAEWCRDREKLERLFPEERGCLVKNLEASSISPAEQMFVAWLTDCNASNAKLDAAQVKDKVKEIIRYFGEDQVKTNCRWLYVWHKKRLEMEQMIEDLPELQSSSGKEFRIAFPPAVKLEIVKVAERLKFSEASKYFQIDRNSLSDWSKTQEKLRAMVKEGKVRKKEVSKSKKALEAEREVYQWYQQCRSSGYKPGPNEVRARAAETYRKYGDTTMKCSIGWYSRWSRRFGIQLRYEKDDEILEWVLAQLEQNRTVTHNEIQAQAIAKLSQTRTGFKCSAGWPIRFCKRHQALLQKIPTLDTPLPAVLEQKISLFRHEVQELQEQCGVTSAAIGAMDEVPLYFSSGAGGGTGSGSLLVRRCGFEQAQAIVFLSCLSDGGVLPPLALLKGSSSVSEVNGMFVLCQEEMKVDHSTVKYWAERVWSRFVPSPSFLFVDPFEPHKQFAASASSDIKVALTPPACASQTHPVVVWLRRKFQALVNKMSADRNSARSIPTVQEMLECIAAAWRQLQATSHDAVQKSFVVTGAVVAGDSSEDDIVGKAELLPDVDEEDFT</sequence>
<feature type="compositionally biased region" description="Basic residues" evidence="3">
    <location>
        <begin position="171"/>
        <end position="187"/>
    </location>
</feature>
<dbReference type="Proteomes" id="UP000821853">
    <property type="component" value="Chromosome 2"/>
</dbReference>
<dbReference type="InterPro" id="IPR010921">
    <property type="entry name" value="Trp_repressor/repl_initiator"/>
</dbReference>
<keyword evidence="2" id="KW-0238">DNA-binding</keyword>
<feature type="compositionally biased region" description="Basic residues" evidence="3">
    <location>
        <begin position="130"/>
        <end position="151"/>
    </location>
</feature>
<dbReference type="VEuPathDB" id="VectorBase:HLOH_040869"/>
<keyword evidence="6" id="KW-1185">Reference proteome</keyword>
<dbReference type="Gene3D" id="1.10.10.60">
    <property type="entry name" value="Homeodomain-like"/>
    <property type="match status" value="3"/>
</dbReference>
<protein>
    <recommendedName>
        <fullName evidence="4">HTH CENPB-type domain-containing protein</fullName>
    </recommendedName>
</protein>
<dbReference type="OrthoDB" id="5422061at2759"/>
<evidence type="ECO:0000313" key="5">
    <source>
        <dbReference type="EMBL" id="KAH9368644.1"/>
    </source>
</evidence>
<dbReference type="GO" id="GO:0005634">
    <property type="term" value="C:nucleus"/>
    <property type="evidence" value="ECO:0007669"/>
    <property type="project" value="UniProtKB-SubCell"/>
</dbReference>
<feature type="region of interest" description="Disordered" evidence="3">
    <location>
        <begin position="437"/>
        <end position="506"/>
    </location>
</feature>
<dbReference type="InterPro" id="IPR009057">
    <property type="entry name" value="Homeodomain-like_sf"/>
</dbReference>
<feature type="compositionally biased region" description="Acidic residues" evidence="3">
    <location>
        <begin position="98"/>
        <end position="107"/>
    </location>
</feature>
<dbReference type="EMBL" id="JABSTR010000004">
    <property type="protein sequence ID" value="KAH9368644.1"/>
    <property type="molecule type" value="Genomic_DNA"/>
</dbReference>
<dbReference type="SMART" id="SM00674">
    <property type="entry name" value="CENPB"/>
    <property type="match status" value="3"/>
</dbReference>
<dbReference type="InterPro" id="IPR006600">
    <property type="entry name" value="HTH_CenpB_DNA-bd_dom"/>
</dbReference>
<evidence type="ECO:0000256" key="1">
    <source>
        <dbReference type="ARBA" id="ARBA00004123"/>
    </source>
</evidence>
<reference evidence="5 6" key="1">
    <citation type="journal article" date="2020" name="Cell">
        <title>Large-Scale Comparative Analyses of Tick Genomes Elucidate Their Genetic Diversity and Vector Capacities.</title>
        <authorList>
            <consortium name="Tick Genome and Microbiome Consortium (TIGMIC)"/>
            <person name="Jia N."/>
            <person name="Wang J."/>
            <person name="Shi W."/>
            <person name="Du L."/>
            <person name="Sun Y."/>
            <person name="Zhan W."/>
            <person name="Jiang J.F."/>
            <person name="Wang Q."/>
            <person name="Zhang B."/>
            <person name="Ji P."/>
            <person name="Bell-Sakyi L."/>
            <person name="Cui X.M."/>
            <person name="Yuan T.T."/>
            <person name="Jiang B.G."/>
            <person name="Yang W.F."/>
            <person name="Lam T.T."/>
            <person name="Chang Q.C."/>
            <person name="Ding S.J."/>
            <person name="Wang X.J."/>
            <person name="Zhu J.G."/>
            <person name="Ruan X.D."/>
            <person name="Zhao L."/>
            <person name="Wei J.T."/>
            <person name="Ye R.Z."/>
            <person name="Que T.C."/>
            <person name="Du C.H."/>
            <person name="Zhou Y.H."/>
            <person name="Cheng J.X."/>
            <person name="Dai P.F."/>
            <person name="Guo W.B."/>
            <person name="Han X.H."/>
            <person name="Huang E.J."/>
            <person name="Li L.F."/>
            <person name="Wei W."/>
            <person name="Gao Y.C."/>
            <person name="Liu J.Z."/>
            <person name="Shao H.Z."/>
            <person name="Wang X."/>
            <person name="Wang C.C."/>
            <person name="Yang T.C."/>
            <person name="Huo Q.B."/>
            <person name="Li W."/>
            <person name="Chen H.Y."/>
            <person name="Chen S.E."/>
            <person name="Zhou L.G."/>
            <person name="Ni X.B."/>
            <person name="Tian J.H."/>
            <person name="Sheng Y."/>
            <person name="Liu T."/>
            <person name="Pan Y.S."/>
            <person name="Xia L.Y."/>
            <person name="Li J."/>
            <person name="Zhao F."/>
            <person name="Cao W.C."/>
        </authorList>
    </citation>
    <scope>NUCLEOTIDE SEQUENCE [LARGE SCALE GENOMIC DNA]</scope>
    <source>
        <strain evidence="5">HaeL-2018</strain>
    </source>
</reference>
<evidence type="ECO:0000256" key="3">
    <source>
        <dbReference type="SAM" id="MobiDB-lite"/>
    </source>
</evidence>
<proteinExistence type="predicted"/>
<accession>A0A9J6G2T5</accession>
<feature type="region of interest" description="Disordered" evidence="3">
    <location>
        <begin position="62"/>
        <end position="214"/>
    </location>
</feature>
<gene>
    <name evidence="5" type="ORF">HPB48_004663</name>
</gene>
<evidence type="ECO:0000313" key="6">
    <source>
        <dbReference type="Proteomes" id="UP000821853"/>
    </source>
</evidence>
<evidence type="ECO:0000256" key="2">
    <source>
        <dbReference type="ARBA" id="ARBA00023125"/>
    </source>
</evidence>
<dbReference type="Pfam" id="PF03221">
    <property type="entry name" value="HTH_Tnp_Tc5"/>
    <property type="match status" value="2"/>
</dbReference>
<dbReference type="SUPFAM" id="SSF46689">
    <property type="entry name" value="Homeodomain-like"/>
    <property type="match status" value="2"/>
</dbReference>
<name>A0A9J6G2T5_HAELO</name>
<evidence type="ECO:0000259" key="4">
    <source>
        <dbReference type="PROSITE" id="PS51253"/>
    </source>
</evidence>
<feature type="region of interest" description="Disordered" evidence="3">
    <location>
        <begin position="1"/>
        <end position="21"/>
    </location>
</feature>
<dbReference type="OMA" id="SENIPQW"/>
<feature type="compositionally biased region" description="Polar residues" evidence="3">
    <location>
        <begin position="120"/>
        <end position="129"/>
    </location>
</feature>